<protein>
    <recommendedName>
        <fullName evidence="3">TIGR00266 family protein</fullName>
    </recommendedName>
</protein>
<dbReference type="SUPFAM" id="SSF51219">
    <property type="entry name" value="TRAP-like"/>
    <property type="match status" value="1"/>
</dbReference>
<sequence length="219" mass="23064">MNFDFEGNPDYGSLTVHLQPGDTFLAEAGAMAYMSSGMEVKTKLMGGIAQALIRKVTGGESLFAGEYSHPSGGTISFSPSVPGSVVHRKLDSDSILLTSGSFLACTPGVNLKMKFGGLKALFSGEGAFQIECSGTGDLFFNSYGAIVEKEINGSYTVDTGHVVAWDPSLEYSIGGMGSMKSTLLSGEGLVMKFTGHGKIYLQTRTLSGLAGWLNPYLRG</sequence>
<dbReference type="RefSeq" id="WP_145204162.1">
    <property type="nucleotide sequence ID" value="NZ_CP036267.1"/>
</dbReference>
<keyword evidence="2" id="KW-1185">Reference proteome</keyword>
<dbReference type="PANTHER" id="PTHR43657:SF1">
    <property type="entry name" value="ALTERED INHERITANCE OF MITOCHONDRIA PROTEIN 24, MITOCHONDRIAL"/>
    <property type="match status" value="1"/>
</dbReference>
<dbReference type="InterPro" id="IPR002838">
    <property type="entry name" value="AIM24"/>
</dbReference>
<dbReference type="Pfam" id="PF01987">
    <property type="entry name" value="AIM24"/>
    <property type="match status" value="1"/>
</dbReference>
<name>A0A517QU07_9PLAN</name>
<evidence type="ECO:0000313" key="2">
    <source>
        <dbReference type="Proteomes" id="UP000315724"/>
    </source>
</evidence>
<evidence type="ECO:0008006" key="3">
    <source>
        <dbReference type="Google" id="ProtNLM"/>
    </source>
</evidence>
<dbReference type="KEGG" id="tpol:Mal48_43910"/>
<accession>A0A517QU07</accession>
<organism evidence="1 2">
    <name type="scientific">Thalassoglobus polymorphus</name>
    <dbReference type="NCBI Taxonomy" id="2527994"/>
    <lineage>
        <taxon>Bacteria</taxon>
        <taxon>Pseudomonadati</taxon>
        <taxon>Planctomycetota</taxon>
        <taxon>Planctomycetia</taxon>
        <taxon>Planctomycetales</taxon>
        <taxon>Planctomycetaceae</taxon>
        <taxon>Thalassoglobus</taxon>
    </lineage>
</organism>
<dbReference type="PANTHER" id="PTHR43657">
    <property type="entry name" value="TRYPTOPHAN RNA-BINDING ATTENUATOR PROTEIN-LIKE PROTEIN"/>
    <property type="match status" value="1"/>
</dbReference>
<dbReference type="Gene3D" id="3.60.160.10">
    <property type="entry name" value="Mitochondrial biogenesis AIM24"/>
    <property type="match status" value="1"/>
</dbReference>
<dbReference type="EMBL" id="CP036267">
    <property type="protein sequence ID" value="QDT35116.1"/>
    <property type="molecule type" value="Genomic_DNA"/>
</dbReference>
<dbReference type="AlphaFoldDB" id="A0A517QU07"/>
<dbReference type="NCBIfam" id="TIGR00266">
    <property type="entry name" value="TIGR00266 family protein"/>
    <property type="match status" value="1"/>
</dbReference>
<dbReference type="Proteomes" id="UP000315724">
    <property type="component" value="Chromosome"/>
</dbReference>
<dbReference type="InterPro" id="IPR036983">
    <property type="entry name" value="AIM24_sf"/>
</dbReference>
<dbReference type="InterPro" id="IPR016031">
    <property type="entry name" value="Trp_RNA-bd_attenuator-like_dom"/>
</dbReference>
<gene>
    <name evidence="1" type="ORF">Mal48_43910</name>
</gene>
<proteinExistence type="predicted"/>
<evidence type="ECO:0000313" key="1">
    <source>
        <dbReference type="EMBL" id="QDT35116.1"/>
    </source>
</evidence>
<dbReference type="OrthoDB" id="9779518at2"/>
<reference evidence="1 2" key="1">
    <citation type="submission" date="2019-02" db="EMBL/GenBank/DDBJ databases">
        <title>Deep-cultivation of Planctomycetes and their phenomic and genomic characterization uncovers novel biology.</title>
        <authorList>
            <person name="Wiegand S."/>
            <person name="Jogler M."/>
            <person name="Boedeker C."/>
            <person name="Pinto D."/>
            <person name="Vollmers J."/>
            <person name="Rivas-Marin E."/>
            <person name="Kohn T."/>
            <person name="Peeters S.H."/>
            <person name="Heuer A."/>
            <person name="Rast P."/>
            <person name="Oberbeckmann S."/>
            <person name="Bunk B."/>
            <person name="Jeske O."/>
            <person name="Meyerdierks A."/>
            <person name="Storesund J.E."/>
            <person name="Kallscheuer N."/>
            <person name="Luecker S."/>
            <person name="Lage O.M."/>
            <person name="Pohl T."/>
            <person name="Merkel B.J."/>
            <person name="Hornburger P."/>
            <person name="Mueller R.-W."/>
            <person name="Bruemmer F."/>
            <person name="Labrenz M."/>
            <person name="Spormann A.M."/>
            <person name="Op den Camp H."/>
            <person name="Overmann J."/>
            <person name="Amann R."/>
            <person name="Jetten M.S.M."/>
            <person name="Mascher T."/>
            <person name="Medema M.H."/>
            <person name="Devos D.P."/>
            <person name="Kaster A.-K."/>
            <person name="Ovreas L."/>
            <person name="Rohde M."/>
            <person name="Galperin M.Y."/>
            <person name="Jogler C."/>
        </authorList>
    </citation>
    <scope>NUCLEOTIDE SEQUENCE [LARGE SCALE GENOMIC DNA]</scope>
    <source>
        <strain evidence="1 2">Mal48</strain>
    </source>
</reference>